<keyword evidence="2" id="KW-1185">Reference proteome</keyword>
<protein>
    <submittedName>
        <fullName evidence="1">Uncharacterized protein</fullName>
    </submittedName>
</protein>
<sequence length="138" mass="15165">MGMIPIGLAAAVFVLLLTLLSYNTLRTHLAQLQALATQATELLRTWNQQLELVESGTSTAEAAPLRVPVETWANQPEMFLHKVPDLFSATPAELSGLAQDLRTLWQQGRSALLHYNGLVSKGPTRVVARWFGFRPISG</sequence>
<proteinExistence type="predicted"/>
<evidence type="ECO:0000313" key="1">
    <source>
        <dbReference type="EMBL" id="SDL03739.1"/>
    </source>
</evidence>
<organism evidence="1 2">
    <name type="scientific">Catalinimonas alkaloidigena</name>
    <dbReference type="NCBI Taxonomy" id="1075417"/>
    <lineage>
        <taxon>Bacteria</taxon>
        <taxon>Pseudomonadati</taxon>
        <taxon>Bacteroidota</taxon>
        <taxon>Cytophagia</taxon>
        <taxon>Cytophagales</taxon>
        <taxon>Catalimonadaceae</taxon>
        <taxon>Catalinimonas</taxon>
    </lineage>
</organism>
<reference evidence="1 2" key="1">
    <citation type="submission" date="2016-10" db="EMBL/GenBank/DDBJ databases">
        <authorList>
            <person name="de Groot N.N."/>
        </authorList>
    </citation>
    <scope>NUCLEOTIDE SEQUENCE [LARGE SCALE GENOMIC DNA]</scope>
    <source>
        <strain evidence="1 2">DSM 25186</strain>
    </source>
</reference>
<dbReference type="Proteomes" id="UP000198510">
    <property type="component" value="Unassembled WGS sequence"/>
</dbReference>
<evidence type="ECO:0000313" key="2">
    <source>
        <dbReference type="Proteomes" id="UP000198510"/>
    </source>
</evidence>
<dbReference type="AlphaFoldDB" id="A0A1G9GSS0"/>
<name>A0A1G9GSS0_9BACT</name>
<dbReference type="EMBL" id="FNFO01000004">
    <property type="protein sequence ID" value="SDL03739.1"/>
    <property type="molecule type" value="Genomic_DNA"/>
</dbReference>
<dbReference type="RefSeq" id="WP_089682119.1">
    <property type="nucleotide sequence ID" value="NZ_FNFO01000004.1"/>
</dbReference>
<accession>A0A1G9GSS0</accession>
<gene>
    <name evidence="1" type="ORF">SAMN05421823_104207</name>
</gene>